<dbReference type="OMA" id="NKHPHVI"/>
<feature type="compositionally biased region" description="Polar residues" evidence="9">
    <location>
        <begin position="1"/>
        <end position="11"/>
    </location>
</feature>
<evidence type="ECO:0000256" key="3">
    <source>
        <dbReference type="ARBA" id="ARBA00022737"/>
    </source>
</evidence>
<protein>
    <submittedName>
        <fullName evidence="12">Zinc finger protein 367</fullName>
    </submittedName>
</protein>
<dbReference type="Pfam" id="PF00096">
    <property type="entry name" value="zf-C2H2"/>
    <property type="match status" value="1"/>
</dbReference>
<keyword evidence="3" id="KW-0677">Repeat</keyword>
<evidence type="ECO:0000256" key="7">
    <source>
        <dbReference type="ARBA" id="ARBA00023242"/>
    </source>
</evidence>
<dbReference type="Gene3D" id="3.30.160.60">
    <property type="entry name" value="Classic Zinc Finger"/>
    <property type="match status" value="2"/>
</dbReference>
<keyword evidence="11" id="KW-1185">Reference proteome</keyword>
<reference evidence="12" key="1">
    <citation type="submission" date="2025-08" db="UniProtKB">
        <authorList>
            <consortium name="RefSeq"/>
        </authorList>
    </citation>
    <scope>IDENTIFICATION</scope>
    <source>
        <tissue evidence="12">Gonads</tissue>
    </source>
</reference>
<evidence type="ECO:0000313" key="12">
    <source>
        <dbReference type="RefSeq" id="XP_013385513.1"/>
    </source>
</evidence>
<dbReference type="KEGG" id="lak:106155299"/>
<dbReference type="STRING" id="7574.A0A1S3HHE3"/>
<evidence type="ECO:0000256" key="4">
    <source>
        <dbReference type="ARBA" id="ARBA00022771"/>
    </source>
</evidence>
<gene>
    <name evidence="12" type="primary">LOC106155299</name>
</gene>
<evidence type="ECO:0000256" key="5">
    <source>
        <dbReference type="ARBA" id="ARBA00022833"/>
    </source>
</evidence>
<dbReference type="SMART" id="SM00355">
    <property type="entry name" value="ZnF_C2H2"/>
    <property type="match status" value="3"/>
</dbReference>
<dbReference type="OrthoDB" id="3437960at2759"/>
<dbReference type="InterPro" id="IPR036236">
    <property type="entry name" value="Znf_C2H2_sf"/>
</dbReference>
<feature type="region of interest" description="Disordered" evidence="9">
    <location>
        <begin position="1"/>
        <end position="20"/>
    </location>
</feature>
<feature type="domain" description="C2H2-type" evidence="10">
    <location>
        <begin position="123"/>
        <end position="152"/>
    </location>
</feature>
<feature type="domain" description="C2H2-type" evidence="10">
    <location>
        <begin position="95"/>
        <end position="122"/>
    </location>
</feature>
<dbReference type="InParanoid" id="A0A1S3HHE3"/>
<keyword evidence="5" id="KW-0862">Zinc</keyword>
<dbReference type="FunFam" id="3.30.160.60:FF:000474">
    <property type="entry name" value="zinc finger protein 367"/>
    <property type="match status" value="1"/>
</dbReference>
<keyword evidence="4 8" id="KW-0863">Zinc-finger</keyword>
<evidence type="ECO:0000256" key="1">
    <source>
        <dbReference type="ARBA" id="ARBA00004123"/>
    </source>
</evidence>
<evidence type="ECO:0000256" key="6">
    <source>
        <dbReference type="ARBA" id="ARBA00023125"/>
    </source>
</evidence>
<name>A0A1S3HHE3_LINAN</name>
<evidence type="ECO:0000256" key="9">
    <source>
        <dbReference type="SAM" id="MobiDB-lite"/>
    </source>
</evidence>
<keyword evidence="7" id="KW-0539">Nucleus</keyword>
<dbReference type="GO" id="GO:0005634">
    <property type="term" value="C:nucleus"/>
    <property type="evidence" value="ECO:0007669"/>
    <property type="project" value="UniProtKB-SubCell"/>
</dbReference>
<keyword evidence="6" id="KW-0238">DNA-binding</keyword>
<dbReference type="AlphaFoldDB" id="A0A1S3HHE3"/>
<organism evidence="11 12">
    <name type="scientific">Lingula anatina</name>
    <name type="common">Brachiopod</name>
    <name type="synonym">Lingula unguis</name>
    <dbReference type="NCBI Taxonomy" id="7574"/>
    <lineage>
        <taxon>Eukaryota</taxon>
        <taxon>Metazoa</taxon>
        <taxon>Spiralia</taxon>
        <taxon>Lophotrochozoa</taxon>
        <taxon>Brachiopoda</taxon>
        <taxon>Linguliformea</taxon>
        <taxon>Lingulata</taxon>
        <taxon>Lingulida</taxon>
        <taxon>Linguloidea</taxon>
        <taxon>Lingulidae</taxon>
        <taxon>Lingula</taxon>
    </lineage>
</organism>
<dbReference type="GO" id="GO:0000981">
    <property type="term" value="F:DNA-binding transcription factor activity, RNA polymerase II-specific"/>
    <property type="evidence" value="ECO:0007669"/>
    <property type="project" value="TreeGrafter"/>
</dbReference>
<dbReference type="SUPFAM" id="SSF57667">
    <property type="entry name" value="beta-beta-alpha zinc fingers"/>
    <property type="match status" value="1"/>
</dbReference>
<evidence type="ECO:0000259" key="10">
    <source>
        <dbReference type="PROSITE" id="PS50157"/>
    </source>
</evidence>
<sequence length="271" mass="30618">MAQNAQTSPAFSSPKRDGKLTIRIENVPGSPPFRDMMMMPWNWGVGAAKINLSPSSSCGSPEAGDRDKEILRRGRPRADALHTLVVDGPASPNQIKCKICNRVFPREKSLQAHLRTHTGERPYICDYPGCGRAFCQSGQLKTHQRLHTGEKPFECSQSGCSSRFTHANRHCQDHPNMPLRRAPTDLTILEKEGLRDEVKDWLKRHVESRNNETTVSYSSSRQLKRLLDQVAKTSDERVIKKRKENETCQMSDDQKDKWLGALALIELAQSQ</sequence>
<dbReference type="InterPro" id="IPR013087">
    <property type="entry name" value="Znf_C2H2_type"/>
</dbReference>
<dbReference type="GeneID" id="106155299"/>
<dbReference type="PROSITE" id="PS50157">
    <property type="entry name" value="ZINC_FINGER_C2H2_2"/>
    <property type="match status" value="2"/>
</dbReference>
<dbReference type="PANTHER" id="PTHR23235:SF130">
    <property type="entry name" value="ZINC FINGER PROTEIN 367"/>
    <property type="match status" value="1"/>
</dbReference>
<evidence type="ECO:0000313" key="11">
    <source>
        <dbReference type="Proteomes" id="UP000085678"/>
    </source>
</evidence>
<dbReference type="Pfam" id="PF13912">
    <property type="entry name" value="zf-C2H2_6"/>
    <property type="match status" value="1"/>
</dbReference>
<dbReference type="FunFam" id="3.30.160.60:FF:000045">
    <property type="entry name" value="ZFP69 zinc finger protein B"/>
    <property type="match status" value="1"/>
</dbReference>
<comment type="subcellular location">
    <subcellularLocation>
        <location evidence="1">Nucleus</location>
    </subcellularLocation>
</comment>
<proteinExistence type="predicted"/>
<dbReference type="PANTHER" id="PTHR23235">
    <property type="entry name" value="KRUEPPEL-LIKE TRANSCRIPTION FACTOR"/>
    <property type="match status" value="1"/>
</dbReference>
<accession>A0A1S3HHE3</accession>
<evidence type="ECO:0000256" key="8">
    <source>
        <dbReference type="PROSITE-ProRule" id="PRU00042"/>
    </source>
</evidence>
<dbReference type="RefSeq" id="XP_013385513.1">
    <property type="nucleotide sequence ID" value="XM_013530059.2"/>
</dbReference>
<dbReference type="GO" id="GO:0000978">
    <property type="term" value="F:RNA polymerase II cis-regulatory region sequence-specific DNA binding"/>
    <property type="evidence" value="ECO:0007669"/>
    <property type="project" value="TreeGrafter"/>
</dbReference>
<dbReference type="GO" id="GO:0008270">
    <property type="term" value="F:zinc ion binding"/>
    <property type="evidence" value="ECO:0007669"/>
    <property type="project" value="UniProtKB-KW"/>
</dbReference>
<dbReference type="Proteomes" id="UP000085678">
    <property type="component" value="Unplaced"/>
</dbReference>
<dbReference type="PROSITE" id="PS00028">
    <property type="entry name" value="ZINC_FINGER_C2H2_1"/>
    <property type="match status" value="2"/>
</dbReference>
<evidence type="ECO:0000256" key="2">
    <source>
        <dbReference type="ARBA" id="ARBA00022723"/>
    </source>
</evidence>
<keyword evidence="2" id="KW-0479">Metal-binding</keyword>